<dbReference type="GO" id="GO:0046872">
    <property type="term" value="F:metal ion binding"/>
    <property type="evidence" value="ECO:0007669"/>
    <property type="project" value="UniProtKB-KW"/>
</dbReference>
<dbReference type="PANTHER" id="PTHR11228:SF7">
    <property type="entry name" value="PQQA PEPTIDE CYCLASE"/>
    <property type="match status" value="1"/>
</dbReference>
<proteinExistence type="predicted"/>
<dbReference type="Pfam" id="PF04055">
    <property type="entry name" value="Radical_SAM"/>
    <property type="match status" value="1"/>
</dbReference>
<dbReference type="GO" id="GO:0003824">
    <property type="term" value="F:catalytic activity"/>
    <property type="evidence" value="ECO:0007669"/>
    <property type="project" value="InterPro"/>
</dbReference>
<name>A0A6L5JW08_RHOTE</name>
<comment type="cofactor">
    <cofactor evidence="1">
        <name>[4Fe-4S] cluster</name>
        <dbReference type="ChEBI" id="CHEBI:49883"/>
    </cofactor>
</comment>
<dbReference type="PANTHER" id="PTHR11228">
    <property type="entry name" value="RADICAL SAM DOMAIN PROTEIN"/>
    <property type="match status" value="1"/>
</dbReference>
<dbReference type="OrthoDB" id="9782387at2"/>
<keyword evidence="3" id="KW-0479">Metal-binding</keyword>
<gene>
    <name evidence="7" type="ORF">GHK24_07265</name>
</gene>
<dbReference type="InterPro" id="IPR058240">
    <property type="entry name" value="rSAM_sf"/>
</dbReference>
<keyword evidence="5" id="KW-0411">Iron-sulfur</keyword>
<organism evidence="7 8">
    <name type="scientific">Rhodocyclus tenuis</name>
    <name type="common">Rhodospirillum tenue</name>
    <dbReference type="NCBI Taxonomy" id="1066"/>
    <lineage>
        <taxon>Bacteria</taxon>
        <taxon>Pseudomonadati</taxon>
        <taxon>Pseudomonadota</taxon>
        <taxon>Betaproteobacteria</taxon>
        <taxon>Rhodocyclales</taxon>
        <taxon>Rhodocyclaceae</taxon>
        <taxon>Rhodocyclus</taxon>
    </lineage>
</organism>
<evidence type="ECO:0000256" key="5">
    <source>
        <dbReference type="ARBA" id="ARBA00023014"/>
    </source>
</evidence>
<evidence type="ECO:0000256" key="4">
    <source>
        <dbReference type="ARBA" id="ARBA00023004"/>
    </source>
</evidence>
<feature type="domain" description="Radical SAM core" evidence="6">
    <location>
        <begin position="179"/>
        <end position="278"/>
    </location>
</feature>
<evidence type="ECO:0000259" key="6">
    <source>
        <dbReference type="Pfam" id="PF04055"/>
    </source>
</evidence>
<accession>A0A6L5JW08</accession>
<evidence type="ECO:0000313" key="8">
    <source>
        <dbReference type="Proteomes" id="UP000480275"/>
    </source>
</evidence>
<evidence type="ECO:0000256" key="1">
    <source>
        <dbReference type="ARBA" id="ARBA00001966"/>
    </source>
</evidence>
<dbReference type="AlphaFoldDB" id="A0A6L5JW08"/>
<evidence type="ECO:0000256" key="3">
    <source>
        <dbReference type="ARBA" id="ARBA00022723"/>
    </source>
</evidence>
<dbReference type="InterPro" id="IPR050377">
    <property type="entry name" value="Radical_SAM_PqqE_MftC-like"/>
</dbReference>
<sequence length="444" mass="49946">MFKLARFYDDAVTGTTADIAGLVDYLKTFDALYIWGAGYLGDAVGAKLLEIGVPVTAYWDTRHESLASLHEIPVLPTFTSRASPERTGVVFCISSSFVMEHCLSELKRHGFAHRIQGDMLYAGLICPLDDQSTFKTCRDANACDVYTCRKNEYFHKRWLGVPENEPGPSLYFKNITFVINQICTLKCKYCYSYTNAYPDESRKNFPLAQILSDIDKTFDAIDGVKIVPLIGGETFLHPDLSLIVKKFLEKSNFGILNVTTNGIVKIHDRQLEGLADSRIQVVFSNYKASLSAKEGDLFDRNVERVRASGAQVIVMNETPQWTVPTTLWDRNYPLETMKQKRRDCLNPLICKYVKNGKFYPCTVADSIYNIGVADYPQDYVTLDADRSREALRGEIRTLLARSYFDSCRHCDGVCGTTGVTALAGEQGHYEVVKLPMPTRLRAAQ</sequence>
<reference evidence="7 8" key="1">
    <citation type="submission" date="2019-10" db="EMBL/GenBank/DDBJ databases">
        <title>Whole-genome sequence of the purple nonsulfur photosynthetic bacterium Rhodocyclus tenuis.</title>
        <authorList>
            <person name="Kyndt J.A."/>
            <person name="Meyer T.E."/>
        </authorList>
    </citation>
    <scope>NUCLEOTIDE SEQUENCE [LARGE SCALE GENOMIC DNA]</scope>
    <source>
        <strain evidence="7 8">DSM 110</strain>
    </source>
</reference>
<evidence type="ECO:0000256" key="2">
    <source>
        <dbReference type="ARBA" id="ARBA00022691"/>
    </source>
</evidence>
<dbReference type="InterPro" id="IPR007197">
    <property type="entry name" value="rSAM"/>
</dbReference>
<keyword evidence="4" id="KW-0408">Iron</keyword>
<keyword evidence="2" id="KW-0949">S-adenosyl-L-methionine</keyword>
<dbReference type="InterPro" id="IPR013785">
    <property type="entry name" value="Aldolase_TIM"/>
</dbReference>
<dbReference type="Gene3D" id="3.20.20.70">
    <property type="entry name" value="Aldolase class I"/>
    <property type="match status" value="1"/>
</dbReference>
<dbReference type="CDD" id="cd01335">
    <property type="entry name" value="Radical_SAM"/>
    <property type="match status" value="1"/>
</dbReference>
<comment type="caution">
    <text evidence="7">The sequence shown here is derived from an EMBL/GenBank/DDBJ whole genome shotgun (WGS) entry which is preliminary data.</text>
</comment>
<dbReference type="SUPFAM" id="SSF102114">
    <property type="entry name" value="Radical SAM enzymes"/>
    <property type="match status" value="1"/>
</dbReference>
<protein>
    <submittedName>
        <fullName evidence="7">Radical SAM protein</fullName>
    </submittedName>
</protein>
<dbReference type="SFLD" id="SFLDS00029">
    <property type="entry name" value="Radical_SAM"/>
    <property type="match status" value="1"/>
</dbReference>
<dbReference type="EMBL" id="WIXJ01000004">
    <property type="protein sequence ID" value="MQY51567.1"/>
    <property type="molecule type" value="Genomic_DNA"/>
</dbReference>
<dbReference type="Proteomes" id="UP000480275">
    <property type="component" value="Unassembled WGS sequence"/>
</dbReference>
<evidence type="ECO:0000313" key="7">
    <source>
        <dbReference type="EMBL" id="MQY51567.1"/>
    </source>
</evidence>
<dbReference type="GO" id="GO:0051536">
    <property type="term" value="F:iron-sulfur cluster binding"/>
    <property type="evidence" value="ECO:0007669"/>
    <property type="project" value="UniProtKB-KW"/>
</dbReference>